<reference evidence="3" key="1">
    <citation type="journal article" date="2016" name="Gigascience">
        <title>De novo construction of an expanded transcriptome assembly for the western tarnished plant bug, Lygus hesperus.</title>
        <authorList>
            <person name="Tassone E.E."/>
            <person name="Geib S.M."/>
            <person name="Hall B."/>
            <person name="Fabrick J.A."/>
            <person name="Brent C.S."/>
            <person name="Hull J.J."/>
        </authorList>
    </citation>
    <scope>NUCLEOTIDE SEQUENCE</scope>
</reference>
<feature type="domain" description="MADF" evidence="2">
    <location>
        <begin position="94"/>
        <end position="135"/>
    </location>
</feature>
<dbReference type="Pfam" id="PF10545">
    <property type="entry name" value="MADF_DNA_bdg"/>
    <property type="match status" value="1"/>
</dbReference>
<evidence type="ECO:0000256" key="1">
    <source>
        <dbReference type="SAM" id="MobiDB-lite"/>
    </source>
</evidence>
<evidence type="ECO:0000259" key="2">
    <source>
        <dbReference type="Pfam" id="PF10545"/>
    </source>
</evidence>
<sequence>PEGRGLQLARTEGVWELGRRGSDVSPATGLSLSDQDRNCRPPPTIRRSAGALSTEREQFGLRQPGGRPILHRGCTSNFGLTWKMDYKPQFISGFIEVYRQFPCLWKIKDDNYANKRLKDEAYGVLLEFYQKTVPSAAVDTV</sequence>
<protein>
    <recommendedName>
        <fullName evidence="2">MADF domain-containing protein</fullName>
    </recommendedName>
</protein>
<dbReference type="PANTHER" id="PTHR21505">
    <property type="entry name" value="MADF DOMAIN-CONTAINING PROTEIN-RELATED"/>
    <property type="match status" value="1"/>
</dbReference>
<organism evidence="3">
    <name type="scientific">Lygus hesperus</name>
    <name type="common">Western plant bug</name>
    <dbReference type="NCBI Taxonomy" id="30085"/>
    <lineage>
        <taxon>Eukaryota</taxon>
        <taxon>Metazoa</taxon>
        <taxon>Ecdysozoa</taxon>
        <taxon>Arthropoda</taxon>
        <taxon>Hexapoda</taxon>
        <taxon>Insecta</taxon>
        <taxon>Pterygota</taxon>
        <taxon>Neoptera</taxon>
        <taxon>Paraneoptera</taxon>
        <taxon>Hemiptera</taxon>
        <taxon>Heteroptera</taxon>
        <taxon>Panheteroptera</taxon>
        <taxon>Cimicomorpha</taxon>
        <taxon>Miridae</taxon>
        <taxon>Mirini</taxon>
        <taxon>Lygus</taxon>
    </lineage>
</organism>
<evidence type="ECO:0000313" key="3">
    <source>
        <dbReference type="EMBL" id="JAP99775.1"/>
    </source>
</evidence>
<dbReference type="InterPro" id="IPR006578">
    <property type="entry name" value="MADF-dom"/>
</dbReference>
<dbReference type="PANTHER" id="PTHR21505:SF8">
    <property type="entry name" value="DPT-YFP REPRESSOR BY OVEREXPRESSION, ISOFORM D-RELATED"/>
    <property type="match status" value="1"/>
</dbReference>
<dbReference type="EMBL" id="GDHC01018853">
    <property type="protein sequence ID" value="JAP99775.1"/>
    <property type="molecule type" value="Transcribed_RNA"/>
</dbReference>
<gene>
    <name evidence="3" type="ORF">g.45593</name>
</gene>
<name>A0A146KXA4_LYGHE</name>
<accession>A0A146KXA4</accession>
<feature type="region of interest" description="Disordered" evidence="1">
    <location>
        <begin position="19"/>
        <end position="43"/>
    </location>
</feature>
<proteinExistence type="predicted"/>
<feature type="non-terminal residue" evidence="3">
    <location>
        <position position="1"/>
    </location>
</feature>
<dbReference type="AlphaFoldDB" id="A0A146KXA4"/>